<dbReference type="AlphaFoldDB" id="A0A1D1UD59"/>
<dbReference type="EMBL" id="BDGG01000001">
    <property type="protein sequence ID" value="GAU87744.1"/>
    <property type="molecule type" value="Genomic_DNA"/>
</dbReference>
<dbReference type="Proteomes" id="UP000186922">
    <property type="component" value="Unassembled WGS sequence"/>
</dbReference>
<dbReference type="GO" id="GO:0003723">
    <property type="term" value="F:RNA binding"/>
    <property type="evidence" value="ECO:0007669"/>
    <property type="project" value="TreeGrafter"/>
</dbReference>
<dbReference type="PANTHER" id="PTHR21228:SF40">
    <property type="entry name" value="LD45607P"/>
    <property type="match status" value="1"/>
</dbReference>
<organism evidence="2 3">
    <name type="scientific">Ramazzottius varieornatus</name>
    <name type="common">Water bear</name>
    <name type="synonym">Tardigrade</name>
    <dbReference type="NCBI Taxonomy" id="947166"/>
    <lineage>
        <taxon>Eukaryota</taxon>
        <taxon>Metazoa</taxon>
        <taxon>Ecdysozoa</taxon>
        <taxon>Tardigrada</taxon>
        <taxon>Eutardigrada</taxon>
        <taxon>Parachela</taxon>
        <taxon>Hypsibioidea</taxon>
        <taxon>Ramazzottiidae</taxon>
        <taxon>Ramazzottius</taxon>
    </lineage>
</organism>
<dbReference type="InterPro" id="IPR013584">
    <property type="entry name" value="RAP"/>
</dbReference>
<dbReference type="InterPro" id="IPR050870">
    <property type="entry name" value="FAST_kinase"/>
</dbReference>
<gene>
    <name evidence="2" type="primary">RvY_00549-1</name>
    <name evidence="2" type="synonym">RvY_00549.1</name>
    <name evidence="2" type="ORF">RvY_00549</name>
</gene>
<evidence type="ECO:0000259" key="1">
    <source>
        <dbReference type="PROSITE" id="PS51286"/>
    </source>
</evidence>
<protein>
    <recommendedName>
        <fullName evidence="1">RAP domain-containing protein</fullName>
    </recommendedName>
</protein>
<dbReference type="GO" id="GO:0005759">
    <property type="term" value="C:mitochondrial matrix"/>
    <property type="evidence" value="ECO:0007669"/>
    <property type="project" value="TreeGrafter"/>
</dbReference>
<dbReference type="PROSITE" id="PS51257">
    <property type="entry name" value="PROKAR_LIPOPROTEIN"/>
    <property type="match status" value="1"/>
</dbReference>
<evidence type="ECO:0000313" key="3">
    <source>
        <dbReference type="Proteomes" id="UP000186922"/>
    </source>
</evidence>
<dbReference type="PANTHER" id="PTHR21228">
    <property type="entry name" value="FAST LEU-RICH DOMAIN-CONTAINING"/>
    <property type="match status" value="1"/>
</dbReference>
<accession>A0A1D1UD59</accession>
<sequence length="730" mass="82415">MLKRGLRRASPIIFGTISGCSRNETRLERYARCLNNQAQPAVITARTAPESISASSDISSKKPSTLPNVDAGLDKLLHKVVQNRSLNASRLRHPETENDGLRLNLLGLPKYSPLFNPVSMRVSLPASEMVPLRERLLSIDPASPLQTLVDVLRDVSLLASVARGRLIEDYAFTTFVQLLQQKLQSSEEASFPQLHTMLQAFQSFHFEQLAHNHETSNILRNILDRKCMEALPMLTNHEAFILLDLWYLSSCSRLAHFPSFFLSKIKPSLTSMEPEEIVRLLFAVMLQRSADAGLMLTIERLILPHLSTFTASELAVICAGFFKTQTSPGSDLVDKLSNRLLALDGIVLQNDYNVTMYAKFLSRYAMPSLHDKIQKLLLKIKPHTENLSVTSCGHLGSLLETTLQADEDFLQRVAEKLLSKWPDVRLKDMAKITKTCAFLNFRPEFKGVDFFEIVKESAEKLLDVDTISTFPSKLVELLAALAQMNVFSTHLLGYLEKPVFFRNYSSQAKSLLADDDLLKLHYAVQLDFPDYELPVVPEKLLESTLRNKEMRDGPLNTAVASMQKGLETLLQDSDKHASKKSVAVLSPLPYAESVLVVRLKDFSPIPLPPDLITSKQRHLLRKPPSDHTCSVILYHPWWSYSSPLHKATGYREMKIRHLQALGYNVINVNQIDTQNLTFVQKIKMLRDRLFFEKYDTRASVIAPEKPGNILTSTVNFSASSERKVSIRDFV</sequence>
<dbReference type="GO" id="GO:0000963">
    <property type="term" value="P:mitochondrial RNA processing"/>
    <property type="evidence" value="ECO:0007669"/>
    <property type="project" value="TreeGrafter"/>
</dbReference>
<dbReference type="Pfam" id="PF08373">
    <property type="entry name" value="RAP"/>
    <property type="match status" value="1"/>
</dbReference>
<comment type="caution">
    <text evidence="2">The sequence shown here is derived from an EMBL/GenBank/DDBJ whole genome shotgun (WGS) entry which is preliminary data.</text>
</comment>
<name>A0A1D1UD59_RAMVA</name>
<dbReference type="PROSITE" id="PS51286">
    <property type="entry name" value="RAP"/>
    <property type="match status" value="1"/>
</dbReference>
<proteinExistence type="predicted"/>
<dbReference type="GO" id="GO:0035770">
    <property type="term" value="C:ribonucleoprotein granule"/>
    <property type="evidence" value="ECO:0007669"/>
    <property type="project" value="TreeGrafter"/>
</dbReference>
<reference evidence="2 3" key="1">
    <citation type="journal article" date="2016" name="Nat. Commun.">
        <title>Extremotolerant tardigrade genome and improved radiotolerance of human cultured cells by tardigrade-unique protein.</title>
        <authorList>
            <person name="Hashimoto T."/>
            <person name="Horikawa D.D."/>
            <person name="Saito Y."/>
            <person name="Kuwahara H."/>
            <person name="Kozuka-Hata H."/>
            <person name="Shin-I T."/>
            <person name="Minakuchi Y."/>
            <person name="Ohishi K."/>
            <person name="Motoyama A."/>
            <person name="Aizu T."/>
            <person name="Enomoto A."/>
            <person name="Kondo K."/>
            <person name="Tanaka S."/>
            <person name="Hara Y."/>
            <person name="Koshikawa S."/>
            <person name="Sagara H."/>
            <person name="Miura T."/>
            <person name="Yokobori S."/>
            <person name="Miyagawa K."/>
            <person name="Suzuki Y."/>
            <person name="Kubo T."/>
            <person name="Oyama M."/>
            <person name="Kohara Y."/>
            <person name="Fujiyama A."/>
            <person name="Arakawa K."/>
            <person name="Katayama T."/>
            <person name="Toyoda A."/>
            <person name="Kunieda T."/>
        </authorList>
    </citation>
    <scope>NUCLEOTIDE SEQUENCE [LARGE SCALE GENOMIC DNA]</scope>
    <source>
        <strain evidence="2 3">YOKOZUNA-1</strain>
    </source>
</reference>
<dbReference type="OrthoDB" id="10064757at2759"/>
<feature type="domain" description="RAP" evidence="1">
    <location>
        <begin position="630"/>
        <end position="687"/>
    </location>
</feature>
<dbReference type="SMART" id="SM00952">
    <property type="entry name" value="RAP"/>
    <property type="match status" value="1"/>
</dbReference>
<evidence type="ECO:0000313" key="2">
    <source>
        <dbReference type="EMBL" id="GAU87744.1"/>
    </source>
</evidence>
<dbReference type="GO" id="GO:0044528">
    <property type="term" value="P:regulation of mitochondrial mRNA stability"/>
    <property type="evidence" value="ECO:0007669"/>
    <property type="project" value="TreeGrafter"/>
</dbReference>
<keyword evidence="3" id="KW-1185">Reference proteome</keyword>